<dbReference type="GO" id="GO:0010971">
    <property type="term" value="P:positive regulation of G2/M transition of mitotic cell cycle"/>
    <property type="evidence" value="ECO:0007669"/>
    <property type="project" value="TreeGrafter"/>
</dbReference>
<dbReference type="GO" id="GO:0009794">
    <property type="term" value="P:regulation of mitotic cell cycle, embryonic"/>
    <property type="evidence" value="ECO:0007669"/>
    <property type="project" value="UniProtKB-ARBA"/>
</dbReference>
<dbReference type="PANTHER" id="PTHR10828">
    <property type="entry name" value="M-PHASE INDUCER PHOSPHATASE DUAL SPECIFICITY PHOSPHATASE CDC25"/>
    <property type="match status" value="1"/>
</dbReference>
<dbReference type="GO" id="GO:0110032">
    <property type="term" value="P:positive regulation of G2/MI transition of meiotic cell cycle"/>
    <property type="evidence" value="ECO:0007669"/>
    <property type="project" value="TreeGrafter"/>
</dbReference>
<evidence type="ECO:0000256" key="3">
    <source>
        <dbReference type="ARBA" id="ARBA00022618"/>
    </source>
</evidence>
<sequence length="403" mass="45869">MAADAEEADCDLTARDCSPVNELSFSLQNLQCQDGLSPKSSPPWRKLVLTPECISPPLNTLSRERETPTVSTVRRRRARSLSPDFSSKTPRSLWRNRRDSPTNKENERAIKRLRVRLSSRFSAADETEPAGRTGRQYRSDPEEDASHPPETDAVDLTAAVRLGQLRSQRKAPPTHVTQDAVSDLTLIGDFSKQHLLPVESGGHQELHCVSAHTVASLIRGQFGPAVEDFLIVDCRYPYEYRGGHIRGAVNLYTESQIQQAVHQASAGAELSPCPAGNTSSWRMRGQRAARPSDSLPEEKGSSPRKLIVFHCEFSSERGPHLCQYLRRLDRRVNVYPSLHYPELYLLLGGYKLFHASYPDLCDPCGYVTMRHREYREQLHGYRRRRPTRQRRRRPIKIHQRTTR</sequence>
<reference evidence="10" key="1">
    <citation type="submission" date="2025-08" db="UniProtKB">
        <authorList>
            <consortium name="Ensembl"/>
        </authorList>
    </citation>
    <scope>IDENTIFICATION</scope>
</reference>
<dbReference type="AlphaFoldDB" id="A0A8C1N728"/>
<dbReference type="InterPro" id="IPR000751">
    <property type="entry name" value="MPI_Phosphatase"/>
</dbReference>
<keyword evidence="6" id="KW-0904">Protein phosphatase</keyword>
<dbReference type="GO" id="GO:0051301">
    <property type="term" value="P:cell division"/>
    <property type="evidence" value="ECO:0007669"/>
    <property type="project" value="UniProtKB-KW"/>
</dbReference>
<dbReference type="GO" id="GO:0004725">
    <property type="term" value="F:protein tyrosine phosphatase activity"/>
    <property type="evidence" value="ECO:0007669"/>
    <property type="project" value="UniProtKB-EC"/>
</dbReference>
<dbReference type="FunFam" id="3.40.250.10:FF:000036">
    <property type="entry name" value="M-phase inducer phosphatase"/>
    <property type="match status" value="1"/>
</dbReference>
<feature type="compositionally biased region" description="Basic residues" evidence="8">
    <location>
        <begin position="380"/>
        <end position="403"/>
    </location>
</feature>
<dbReference type="GO" id="GO:0005737">
    <property type="term" value="C:cytoplasm"/>
    <property type="evidence" value="ECO:0007669"/>
    <property type="project" value="TreeGrafter"/>
</dbReference>
<dbReference type="PRINTS" id="PR00716">
    <property type="entry name" value="MPIPHPHTASE"/>
</dbReference>
<evidence type="ECO:0000256" key="8">
    <source>
        <dbReference type="SAM" id="MobiDB-lite"/>
    </source>
</evidence>
<keyword evidence="5" id="KW-0378">Hydrolase</keyword>
<evidence type="ECO:0000313" key="10">
    <source>
        <dbReference type="Ensembl" id="ENSCCRP00010085810.1"/>
    </source>
</evidence>
<dbReference type="Pfam" id="PF00581">
    <property type="entry name" value="Rhodanese"/>
    <property type="match status" value="1"/>
</dbReference>
<dbReference type="Proteomes" id="UP000694427">
    <property type="component" value="Unplaced"/>
</dbReference>
<evidence type="ECO:0000256" key="2">
    <source>
        <dbReference type="ARBA" id="ARBA00013064"/>
    </source>
</evidence>
<dbReference type="SMART" id="SM00450">
    <property type="entry name" value="RHOD"/>
    <property type="match status" value="1"/>
</dbReference>
<dbReference type="GO" id="GO:0032502">
    <property type="term" value="P:developmental process"/>
    <property type="evidence" value="ECO:0007669"/>
    <property type="project" value="UniProtKB-ARBA"/>
</dbReference>
<feature type="region of interest" description="Disordered" evidence="8">
    <location>
        <begin position="55"/>
        <end position="153"/>
    </location>
</feature>
<keyword evidence="3" id="KW-0132">Cell division</keyword>
<dbReference type="EC" id="3.1.3.48" evidence="2"/>
<evidence type="ECO:0000256" key="5">
    <source>
        <dbReference type="ARBA" id="ARBA00022801"/>
    </source>
</evidence>
<dbReference type="Ensembl" id="ENSCCRT00010095186.1">
    <property type="protein sequence ID" value="ENSCCRP00010085810.1"/>
    <property type="gene ID" value="ENSCCRG00010037465.1"/>
</dbReference>
<dbReference type="SUPFAM" id="SSF52821">
    <property type="entry name" value="Rhodanese/Cell cycle control phosphatase"/>
    <property type="match status" value="1"/>
</dbReference>
<keyword evidence="7" id="KW-0131">Cell cycle</keyword>
<dbReference type="PROSITE" id="PS50206">
    <property type="entry name" value="RHODANESE_3"/>
    <property type="match status" value="1"/>
</dbReference>
<dbReference type="InterPro" id="IPR001763">
    <property type="entry name" value="Rhodanese-like_dom"/>
</dbReference>
<feature type="region of interest" description="Disordered" evidence="8">
    <location>
        <begin position="268"/>
        <end position="301"/>
    </location>
</feature>
<accession>A0A8C1N728</accession>
<evidence type="ECO:0000256" key="4">
    <source>
        <dbReference type="ARBA" id="ARBA00022776"/>
    </source>
</evidence>
<feature type="domain" description="Rhodanese" evidence="9">
    <location>
        <begin position="225"/>
        <end position="362"/>
    </location>
</feature>
<organism evidence="10 11">
    <name type="scientific">Cyprinus carpio</name>
    <name type="common">Common carp</name>
    <dbReference type="NCBI Taxonomy" id="7962"/>
    <lineage>
        <taxon>Eukaryota</taxon>
        <taxon>Metazoa</taxon>
        <taxon>Chordata</taxon>
        <taxon>Craniata</taxon>
        <taxon>Vertebrata</taxon>
        <taxon>Euteleostomi</taxon>
        <taxon>Actinopterygii</taxon>
        <taxon>Neopterygii</taxon>
        <taxon>Teleostei</taxon>
        <taxon>Ostariophysi</taxon>
        <taxon>Cypriniformes</taxon>
        <taxon>Cyprinidae</taxon>
        <taxon>Cyprininae</taxon>
        <taxon>Cyprinus</taxon>
    </lineage>
</organism>
<feature type="compositionally biased region" description="Basic and acidic residues" evidence="8">
    <location>
        <begin position="137"/>
        <end position="150"/>
    </location>
</feature>
<keyword evidence="11" id="KW-1185">Reference proteome</keyword>
<feature type="region of interest" description="Disordered" evidence="8">
    <location>
        <begin position="378"/>
        <end position="403"/>
    </location>
</feature>
<dbReference type="PANTHER" id="PTHR10828:SF17">
    <property type="entry name" value="PROTEIN-TYROSINE-PHOSPHATASE"/>
    <property type="match status" value="1"/>
</dbReference>
<evidence type="ECO:0000256" key="7">
    <source>
        <dbReference type="ARBA" id="ARBA00023306"/>
    </source>
</evidence>
<protein>
    <recommendedName>
        <fullName evidence="2">protein-tyrosine-phosphatase</fullName>
        <ecNumber evidence="2">3.1.3.48</ecNumber>
    </recommendedName>
</protein>
<dbReference type="InterPro" id="IPR036873">
    <property type="entry name" value="Rhodanese-like_dom_sf"/>
</dbReference>
<name>A0A8C1N728_CYPCA</name>
<dbReference type="GO" id="GO:0000086">
    <property type="term" value="P:G2/M transition of mitotic cell cycle"/>
    <property type="evidence" value="ECO:0007669"/>
    <property type="project" value="TreeGrafter"/>
</dbReference>
<evidence type="ECO:0000313" key="11">
    <source>
        <dbReference type="Proteomes" id="UP000694427"/>
    </source>
</evidence>
<evidence type="ECO:0000256" key="1">
    <source>
        <dbReference type="ARBA" id="ARBA00011065"/>
    </source>
</evidence>
<evidence type="ECO:0000259" key="9">
    <source>
        <dbReference type="PROSITE" id="PS50206"/>
    </source>
</evidence>
<comment type="similarity">
    <text evidence="1">Belongs to the MPI phosphatase family.</text>
</comment>
<proteinExistence type="inferred from homology"/>
<keyword evidence="4" id="KW-0498">Mitosis</keyword>
<evidence type="ECO:0000256" key="6">
    <source>
        <dbReference type="ARBA" id="ARBA00022912"/>
    </source>
</evidence>
<dbReference type="GO" id="GO:0005634">
    <property type="term" value="C:nucleus"/>
    <property type="evidence" value="ECO:0007669"/>
    <property type="project" value="TreeGrafter"/>
</dbReference>
<dbReference type="Gene3D" id="3.40.250.10">
    <property type="entry name" value="Rhodanese-like domain"/>
    <property type="match status" value="1"/>
</dbReference>
<feature type="compositionally biased region" description="Basic and acidic residues" evidence="8">
    <location>
        <begin position="96"/>
        <end position="110"/>
    </location>
</feature>
<reference evidence="10" key="2">
    <citation type="submission" date="2025-09" db="UniProtKB">
        <authorList>
            <consortium name="Ensembl"/>
        </authorList>
    </citation>
    <scope>IDENTIFICATION</scope>
</reference>